<dbReference type="Proteomes" id="UP001150538">
    <property type="component" value="Unassembled WGS sequence"/>
</dbReference>
<evidence type="ECO:0000313" key="3">
    <source>
        <dbReference type="EMBL" id="KAJ1911979.1"/>
    </source>
</evidence>
<reference evidence="3" key="1">
    <citation type="submission" date="2022-07" db="EMBL/GenBank/DDBJ databases">
        <title>Phylogenomic reconstructions and comparative analyses of Kickxellomycotina fungi.</title>
        <authorList>
            <person name="Reynolds N.K."/>
            <person name="Stajich J.E."/>
            <person name="Barry K."/>
            <person name="Grigoriev I.V."/>
            <person name="Crous P."/>
            <person name="Smith M.E."/>
        </authorList>
    </citation>
    <scope>NUCLEOTIDE SEQUENCE</scope>
    <source>
        <strain evidence="3">NBRC 100468</strain>
    </source>
</reference>
<dbReference type="OrthoDB" id="2394447at2759"/>
<feature type="compositionally biased region" description="Polar residues" evidence="1">
    <location>
        <begin position="1"/>
        <end position="15"/>
    </location>
</feature>
<dbReference type="EMBL" id="JANBPU010000389">
    <property type="protein sequence ID" value="KAJ1911979.1"/>
    <property type="molecule type" value="Genomic_DNA"/>
</dbReference>
<accession>A0A9W7ZN23</accession>
<evidence type="ECO:0000259" key="2">
    <source>
        <dbReference type="Pfam" id="PF09820"/>
    </source>
</evidence>
<feature type="region of interest" description="Disordered" evidence="1">
    <location>
        <begin position="1"/>
        <end position="54"/>
    </location>
</feature>
<proteinExistence type="predicted"/>
<feature type="domain" description="AAA-ATPase-like" evidence="2">
    <location>
        <begin position="71"/>
        <end position="307"/>
    </location>
</feature>
<dbReference type="Pfam" id="PF09820">
    <property type="entry name" value="AAA-ATPase_like"/>
    <property type="match status" value="1"/>
</dbReference>
<evidence type="ECO:0000256" key="1">
    <source>
        <dbReference type="SAM" id="MobiDB-lite"/>
    </source>
</evidence>
<gene>
    <name evidence="3" type="ORF">H4219_005766</name>
</gene>
<comment type="caution">
    <text evidence="3">The sequence shown here is derived from an EMBL/GenBank/DDBJ whole genome shotgun (WGS) entry which is preliminary data.</text>
</comment>
<dbReference type="AlphaFoldDB" id="A0A9W7ZN23"/>
<organism evidence="3 4">
    <name type="scientific">Mycoemilia scoparia</name>
    <dbReference type="NCBI Taxonomy" id="417184"/>
    <lineage>
        <taxon>Eukaryota</taxon>
        <taxon>Fungi</taxon>
        <taxon>Fungi incertae sedis</taxon>
        <taxon>Zoopagomycota</taxon>
        <taxon>Kickxellomycotina</taxon>
        <taxon>Kickxellomycetes</taxon>
        <taxon>Kickxellales</taxon>
        <taxon>Kickxellaceae</taxon>
        <taxon>Mycoemilia</taxon>
    </lineage>
</organism>
<dbReference type="PANTHER" id="PTHR34825">
    <property type="entry name" value="CONSERVED PROTEIN, WITH A WEAK D-GALACTARATE DEHYDRATASE/ALTRONATE HYDROLASE DOMAIN"/>
    <property type="match status" value="1"/>
</dbReference>
<keyword evidence="4" id="KW-1185">Reference proteome</keyword>
<protein>
    <recommendedName>
        <fullName evidence="2">AAA-ATPase-like domain-containing protein</fullName>
    </recommendedName>
</protein>
<evidence type="ECO:0000313" key="4">
    <source>
        <dbReference type="Proteomes" id="UP001150538"/>
    </source>
</evidence>
<dbReference type="PANTHER" id="PTHR34825:SF1">
    <property type="entry name" value="AAA-ATPASE-LIKE DOMAIN-CONTAINING PROTEIN"/>
    <property type="match status" value="1"/>
</dbReference>
<dbReference type="InterPro" id="IPR018631">
    <property type="entry name" value="AAA-ATPase-like_dom"/>
</dbReference>
<name>A0A9W7ZN23_9FUNG</name>
<sequence length="725" mass="83232">MYETMNTHGTLSIASPNDGMHEARKRKDATSLPTQVFKKPYTPPQTPTSEDTAKSYQERVLGSNLAASKSSWEAAIQNDELHADKTATLKLIWEDHFSVYYISRPPMSGKTWFVDMAQYFFEIAKEESTLVAKRTLFKELLLGHVNGGQKFIDDHCGQYITIRISFKNMKTDTIDVFYKGLIDIFSKIYKQWEDEIIGHEKAEIKPVASWVSQDLIRQYNKMQEDGELYYVFLKKLLQYLYCYYNKQCIVIFDDFDHLIFSCKEVDVRMEITRKMMWVIHAVMKAHNVSYTKKVYIFGTIPFDVNSILGSVDNIHVYDFTHFTGSSSESHNGFQEAFRFSENEVVLLIEKIIPKAHYTNERLIDEAITIARKHYSKHYDHRDARVYNQSTIMRYLRIIKDAEDDLLSGKCTIELLAKNLLMSQRGKIPIKDIAEETPYVPKNIIVELVKDYNEQQNNPNPELKSANFVEPYFTYGLSKDSYKHNDSNIPPNADELVFSELECVLMVHIINALISRVLTPDNKIIIPNLAALGSWVQLLGHSFENANLIADGLDKLVRCDYAGFSKAIRDIIHSSSIKAGSGQKLLPYHDLMYVSLMLYGLHPGYFIESETLTGAGNHAIALIPRGTRNTGFMIKLECMPKPQEEVELENELKMLSIEEADHSQNNNGYFYIFGQYEKVVKVTEAAVTFHDKEYSVSVRQLEKTSKGWEYQNLATDPVETLRGSLA</sequence>